<evidence type="ECO:0000313" key="10">
    <source>
        <dbReference type="Proteomes" id="UP000254134"/>
    </source>
</evidence>
<dbReference type="AlphaFoldDB" id="A0A7M2Z1U3"/>
<evidence type="ECO:0000256" key="2">
    <source>
        <dbReference type="ARBA" id="ARBA00022448"/>
    </source>
</evidence>
<comment type="subcellular location">
    <subcellularLocation>
        <location evidence="1">Cell membrane</location>
        <topology evidence="1">Multi-pass membrane protein</topology>
    </subcellularLocation>
</comment>
<keyword evidence="4 7" id="KW-0812">Transmembrane</keyword>
<dbReference type="SUPFAM" id="SSF103473">
    <property type="entry name" value="MFS general substrate transporter"/>
    <property type="match status" value="1"/>
</dbReference>
<name>A0A7M2Z1U3_9ACTN</name>
<feature type="transmembrane region" description="Helical" evidence="7">
    <location>
        <begin position="383"/>
        <end position="401"/>
    </location>
</feature>
<sequence length="412" mass="42588">MSTVTLALRSRTFRSLRRHHNYRLFFAGQVVSLAGSWMQNVALAWLVLSLSRSPLAVAALLFCRFAPYTALGLFAGSIVDRLDTRRLVLVTQLAAMLVSAGLAAVTLTGTATLPVVLALAALGGVTLVLDAPGRQTLTFQMVGPRELPNAVALNSGLLNASRVIGPALAGVLIASAGTGVCFVVNTASFLAVLAALLLMREDELYRIDRGPAVTVLAGTREGLRFAWRQREIRAVLATVAVVGLVGLNFNTLVPLLASDTLHVDARTFGLLSAAFGLGALAGALAAATLRRASWRAFAGGLIGFSLLLLALAPVQRAWLAGVLLVGVGFSFTLFAANANALVQLAAPDRLRGRLIALYLFAFVGLAPIGSLLSGLLVEAGGTALALSIAGATGLAALAAASRMRAGPAAPRP</sequence>
<dbReference type="InterPro" id="IPR036259">
    <property type="entry name" value="MFS_trans_sf"/>
</dbReference>
<gene>
    <name evidence="9" type="ORF">Gocc_0201</name>
</gene>
<feature type="transmembrane region" description="Helical" evidence="7">
    <location>
        <begin position="318"/>
        <end position="342"/>
    </location>
</feature>
<evidence type="ECO:0000256" key="4">
    <source>
        <dbReference type="ARBA" id="ARBA00022692"/>
    </source>
</evidence>
<evidence type="ECO:0000256" key="7">
    <source>
        <dbReference type="SAM" id="Phobius"/>
    </source>
</evidence>
<accession>A0A7M2Z1U3</accession>
<reference evidence="9 10" key="1">
    <citation type="submission" date="2018-07" db="EMBL/GenBank/DDBJ databases">
        <title>High-quality-draft genome sequence of Gaiella occulta.</title>
        <authorList>
            <person name="Severino R."/>
            <person name="Froufe H.J.C."/>
            <person name="Rainey F.A."/>
            <person name="Barroso C."/>
            <person name="Albuquerque L."/>
            <person name="Lobo-Da-Cunha A."/>
            <person name="Da Costa M.S."/>
            <person name="Egas C."/>
        </authorList>
    </citation>
    <scope>NUCLEOTIDE SEQUENCE [LARGE SCALE GENOMIC DNA]</scope>
    <source>
        <strain evidence="9 10">F2-233</strain>
    </source>
</reference>
<feature type="domain" description="Major facilitator superfamily (MFS) profile" evidence="8">
    <location>
        <begin position="180"/>
        <end position="412"/>
    </location>
</feature>
<organism evidence="9 10">
    <name type="scientific">Gaiella occulta</name>
    <dbReference type="NCBI Taxonomy" id="1002870"/>
    <lineage>
        <taxon>Bacteria</taxon>
        <taxon>Bacillati</taxon>
        <taxon>Actinomycetota</taxon>
        <taxon>Thermoleophilia</taxon>
        <taxon>Gaiellales</taxon>
        <taxon>Gaiellaceae</taxon>
        <taxon>Gaiella</taxon>
    </lineage>
</organism>
<proteinExistence type="predicted"/>
<keyword evidence="2" id="KW-0813">Transport</keyword>
<keyword evidence="5 7" id="KW-1133">Transmembrane helix</keyword>
<dbReference type="InterPro" id="IPR010290">
    <property type="entry name" value="TM_effector"/>
</dbReference>
<keyword evidence="10" id="KW-1185">Reference proteome</keyword>
<reference evidence="10" key="2">
    <citation type="journal article" date="2019" name="MicrobiologyOpen">
        <title>High-quality draft genome sequence of Gaiella occulta isolated from a 150 meter deep mineral water borehole and comparison with the genome sequences of other deep-branching lineages of the phylum Actinobacteria.</title>
        <authorList>
            <person name="Severino R."/>
            <person name="Froufe H.J.C."/>
            <person name="Barroso C."/>
            <person name="Albuquerque L."/>
            <person name="Lobo-da-Cunha A."/>
            <person name="da Costa M.S."/>
            <person name="Egas C."/>
        </authorList>
    </citation>
    <scope>NUCLEOTIDE SEQUENCE [LARGE SCALE GENOMIC DNA]</scope>
    <source>
        <strain evidence="10">F2-233</strain>
    </source>
</reference>
<keyword evidence="6 7" id="KW-0472">Membrane</keyword>
<feature type="transmembrane region" description="Helical" evidence="7">
    <location>
        <begin position="354"/>
        <end position="377"/>
    </location>
</feature>
<feature type="transmembrane region" description="Helical" evidence="7">
    <location>
        <begin position="111"/>
        <end position="129"/>
    </location>
</feature>
<evidence type="ECO:0000256" key="6">
    <source>
        <dbReference type="ARBA" id="ARBA00023136"/>
    </source>
</evidence>
<dbReference type="RefSeq" id="WP_181813270.1">
    <property type="nucleotide sequence ID" value="NZ_QQZY01000001.1"/>
</dbReference>
<feature type="transmembrane region" description="Helical" evidence="7">
    <location>
        <begin position="234"/>
        <end position="256"/>
    </location>
</feature>
<evidence type="ECO:0000256" key="3">
    <source>
        <dbReference type="ARBA" id="ARBA00022475"/>
    </source>
</evidence>
<dbReference type="EMBL" id="QQZY01000001">
    <property type="protein sequence ID" value="RDI75782.1"/>
    <property type="molecule type" value="Genomic_DNA"/>
</dbReference>
<evidence type="ECO:0000259" key="8">
    <source>
        <dbReference type="PROSITE" id="PS50850"/>
    </source>
</evidence>
<feature type="transmembrane region" description="Helical" evidence="7">
    <location>
        <begin position="182"/>
        <end position="199"/>
    </location>
</feature>
<dbReference type="CDD" id="cd06173">
    <property type="entry name" value="MFS_MefA_like"/>
    <property type="match status" value="1"/>
</dbReference>
<dbReference type="PROSITE" id="PS50850">
    <property type="entry name" value="MFS"/>
    <property type="match status" value="1"/>
</dbReference>
<evidence type="ECO:0000313" key="9">
    <source>
        <dbReference type="EMBL" id="RDI75782.1"/>
    </source>
</evidence>
<dbReference type="GO" id="GO:0022857">
    <property type="term" value="F:transmembrane transporter activity"/>
    <property type="evidence" value="ECO:0007669"/>
    <property type="project" value="InterPro"/>
</dbReference>
<evidence type="ECO:0000256" key="1">
    <source>
        <dbReference type="ARBA" id="ARBA00004651"/>
    </source>
</evidence>
<feature type="transmembrane region" description="Helical" evidence="7">
    <location>
        <begin position="268"/>
        <end position="287"/>
    </location>
</feature>
<dbReference type="GO" id="GO:0005886">
    <property type="term" value="C:plasma membrane"/>
    <property type="evidence" value="ECO:0007669"/>
    <property type="project" value="UniProtKB-SubCell"/>
</dbReference>
<feature type="transmembrane region" description="Helical" evidence="7">
    <location>
        <begin position="21"/>
        <end position="48"/>
    </location>
</feature>
<comment type="caution">
    <text evidence="9">The sequence shown here is derived from an EMBL/GenBank/DDBJ whole genome shotgun (WGS) entry which is preliminary data.</text>
</comment>
<feature type="transmembrane region" description="Helical" evidence="7">
    <location>
        <begin position="294"/>
        <end position="312"/>
    </location>
</feature>
<dbReference type="PANTHER" id="PTHR23513:SF11">
    <property type="entry name" value="STAPHYLOFERRIN A TRANSPORTER"/>
    <property type="match status" value="1"/>
</dbReference>
<dbReference type="Pfam" id="PF05977">
    <property type="entry name" value="MFS_3"/>
    <property type="match status" value="1"/>
</dbReference>
<dbReference type="InterPro" id="IPR020846">
    <property type="entry name" value="MFS_dom"/>
</dbReference>
<dbReference type="Proteomes" id="UP000254134">
    <property type="component" value="Unassembled WGS sequence"/>
</dbReference>
<dbReference type="Gene3D" id="1.20.1250.20">
    <property type="entry name" value="MFS general substrate transporter like domains"/>
    <property type="match status" value="1"/>
</dbReference>
<evidence type="ECO:0000256" key="5">
    <source>
        <dbReference type="ARBA" id="ARBA00022989"/>
    </source>
</evidence>
<feature type="transmembrane region" description="Helical" evidence="7">
    <location>
        <begin position="54"/>
        <end position="75"/>
    </location>
</feature>
<dbReference type="PANTHER" id="PTHR23513">
    <property type="entry name" value="INTEGRAL MEMBRANE EFFLUX PROTEIN-RELATED"/>
    <property type="match status" value="1"/>
</dbReference>
<protein>
    <submittedName>
        <fullName evidence="9">Transmembrane secretion effector</fullName>
    </submittedName>
</protein>
<keyword evidence="3" id="KW-1003">Cell membrane</keyword>